<feature type="signal peptide" evidence="1">
    <location>
        <begin position="1"/>
        <end position="25"/>
    </location>
</feature>
<dbReference type="Gene3D" id="2.60.40.3880">
    <property type="match status" value="1"/>
</dbReference>
<evidence type="ECO:0000313" key="3">
    <source>
        <dbReference type="EMBL" id="TKJ37240.1"/>
    </source>
</evidence>
<dbReference type="InterPro" id="IPR026444">
    <property type="entry name" value="Secre_tail"/>
</dbReference>
<comment type="caution">
    <text evidence="3">The sequence shown here is derived from an EMBL/GenBank/DDBJ whole genome shotgun (WGS) entry which is preliminary data.</text>
</comment>
<dbReference type="EMBL" id="NJBN01000013">
    <property type="protein sequence ID" value="TKJ37240.1"/>
    <property type="molecule type" value="Genomic_DNA"/>
</dbReference>
<reference evidence="3 4" key="1">
    <citation type="submission" date="2017-06" db="EMBL/GenBank/DDBJ databases">
        <title>Novel microbial phyla capable of carbon fixation and sulfur reduction in deep-sea sediments.</title>
        <authorList>
            <person name="Huang J."/>
            <person name="Baker B."/>
            <person name="Wang Y."/>
        </authorList>
    </citation>
    <scope>NUCLEOTIDE SEQUENCE [LARGE SCALE GENOMIC DNA]</scope>
    <source>
        <strain evidence="3">B3_LCP</strain>
    </source>
</reference>
<sequence>MKARILTALSFAIAAITLMTVAVHAQPDTLWTRTFGGSSYDYGYSVQQTTDGGYIIAGLTSSYGADSSDVYLIKTDGDGNEQWYQTFGGSNYDSGESVQQTSDGGYIIAGYTCSYGAGYNDVYLIKTDSSGYEQWSQTFGGGNDDWGKSVKQTTDGGYIIAGKTQSYGAGDWDVYLIKTDANGNTMWTRTFGGTSPDMGNGVQQNLDGEYIIAGMTESYGAGSADAYLIKTDANGIEQWSQTYGDSGWDQANDLQKSLPLHPFPHGWILVGEHSFEDWLLWMWLVDADGDTTWTRGDDPPSIPNASSSGNSIWQTSDSGYIAAGYIGISSDLDVRLIKTDADGYIMWTQTLGGTSNDVGECIQQTSDGGYIVVGGTESYGAGLSDVYLIRLEAESGQLPVSLTPYNPPIIIPANGGSFDYNIEITNIGSSPVTFDVWVNVEIPAGIQFPVLGPVYDLTLPGETSIDRDRSLSVPGDAPGGEYIVLGSVGTYPWIAVDTDSFTFTKEGTTGDGLLINPTGWFCTGEPFPGETAQSSHPSSFILHPCTPNPFNPATVIRFQMQDASIVNLSVYDISGRLVAELVNAWRDAGVHEVAFDGSDLSSGVYLYRLTAGEFTNTGKMVLMK</sequence>
<dbReference type="SUPFAM" id="SSF82171">
    <property type="entry name" value="DPP6 N-terminal domain-like"/>
    <property type="match status" value="1"/>
</dbReference>
<protein>
    <recommendedName>
        <fullName evidence="2">Secretion system C-terminal sorting domain-containing protein</fullName>
    </recommendedName>
</protein>
<dbReference type="Proteomes" id="UP000319619">
    <property type="component" value="Unassembled WGS sequence"/>
</dbReference>
<gene>
    <name evidence="3" type="ORF">CEE37_14095</name>
</gene>
<name>A0A532UQL6_UNCL8</name>
<proteinExistence type="predicted"/>
<feature type="chain" id="PRO_5021907050" description="Secretion system C-terminal sorting domain-containing protein" evidence="1">
    <location>
        <begin position="26"/>
        <end position="624"/>
    </location>
</feature>
<organism evidence="3 4">
    <name type="scientific">candidate division LCP-89 bacterium B3_LCP</name>
    <dbReference type="NCBI Taxonomy" id="2012998"/>
    <lineage>
        <taxon>Bacteria</taxon>
        <taxon>Pseudomonadati</taxon>
        <taxon>Bacteria division LCP-89</taxon>
    </lineage>
</organism>
<accession>A0A532UQL6</accession>
<feature type="domain" description="Secretion system C-terminal sorting" evidence="2">
    <location>
        <begin position="547"/>
        <end position="621"/>
    </location>
</feature>
<evidence type="ECO:0000313" key="4">
    <source>
        <dbReference type="Proteomes" id="UP000319619"/>
    </source>
</evidence>
<evidence type="ECO:0000256" key="1">
    <source>
        <dbReference type="SAM" id="SignalP"/>
    </source>
</evidence>
<dbReference type="Gene3D" id="2.60.40.4070">
    <property type="match status" value="1"/>
</dbReference>
<keyword evidence="1" id="KW-0732">Signal</keyword>
<evidence type="ECO:0000259" key="2">
    <source>
        <dbReference type="Pfam" id="PF18962"/>
    </source>
</evidence>
<dbReference type="PANTHER" id="PTHR42754">
    <property type="entry name" value="ENDOGLUCANASE"/>
    <property type="match status" value="1"/>
</dbReference>
<dbReference type="NCBIfam" id="TIGR04183">
    <property type="entry name" value="Por_Secre_tail"/>
    <property type="match status" value="1"/>
</dbReference>
<dbReference type="AlphaFoldDB" id="A0A532UQL6"/>
<dbReference type="PANTHER" id="PTHR42754:SF1">
    <property type="entry name" value="LIPOPROTEIN"/>
    <property type="match status" value="1"/>
</dbReference>
<dbReference type="Pfam" id="PF18962">
    <property type="entry name" value="Por_Secre_tail"/>
    <property type="match status" value="1"/>
</dbReference>